<evidence type="ECO:0000259" key="2">
    <source>
        <dbReference type="SMART" id="SM01007"/>
    </source>
</evidence>
<gene>
    <name evidence="3" type="ORF">BCV70DRAFT_95051</name>
</gene>
<feature type="compositionally biased region" description="Low complexity" evidence="1">
    <location>
        <begin position="310"/>
        <end position="331"/>
    </location>
</feature>
<dbReference type="InterPro" id="IPR001303">
    <property type="entry name" value="Aldolase_II/adducin_N"/>
</dbReference>
<sequence length="364" mass="37868">MALGILSVSVAAQTLPTLTPRQLAVNQLVNASRILAYYSIADDGPGHISVRDPSSPGDTFLITGGDSAPGQVRPADIAVVRINDSVVVGAALGGFAAPTRPAEVFIHSSIYQRFPNTTVNSIAYYRPEQLIPYSIYPAYVANATSGEASNNASSFLPTTQSVAFLGPHAAPIFNLFDSEPNATTAAVDNAVKGFALSVKFGPQGTSVSTIQDANGFRPLVLMRNDGATTAGLTVPEVVFRLMQAVKNARILSNSLATALIGGTTISSSSSAQIQFLPSTATQTSDNYLRSWLVWMSSIEAGINEDQTRNPAAWAGASGGSSSSSDPDSSSSGAASTFVSRLDLVQRVTHLTASVMVSACMLVAM</sequence>
<feature type="domain" description="Class II aldolase/adducin N-terminal" evidence="2">
    <location>
        <begin position="26"/>
        <end position="252"/>
    </location>
</feature>
<dbReference type="Pfam" id="PF00596">
    <property type="entry name" value="Aldolase_II"/>
    <property type="match status" value="1"/>
</dbReference>
<feature type="region of interest" description="Disordered" evidence="1">
    <location>
        <begin position="309"/>
        <end position="331"/>
    </location>
</feature>
<name>A0A317XST5_9BASI</name>
<organism evidence="3 4">
    <name type="scientific">Testicularia cyperi</name>
    <dbReference type="NCBI Taxonomy" id="1882483"/>
    <lineage>
        <taxon>Eukaryota</taxon>
        <taxon>Fungi</taxon>
        <taxon>Dikarya</taxon>
        <taxon>Basidiomycota</taxon>
        <taxon>Ustilaginomycotina</taxon>
        <taxon>Ustilaginomycetes</taxon>
        <taxon>Ustilaginales</taxon>
        <taxon>Anthracoideaceae</taxon>
        <taxon>Testicularia</taxon>
    </lineage>
</organism>
<dbReference type="EMBL" id="KZ819192">
    <property type="protein sequence ID" value="PWZ00409.1"/>
    <property type="molecule type" value="Genomic_DNA"/>
</dbReference>
<dbReference type="AlphaFoldDB" id="A0A317XST5"/>
<dbReference type="PANTHER" id="PTHR10672">
    <property type="entry name" value="ADDUCIN"/>
    <property type="match status" value="1"/>
</dbReference>
<dbReference type="Proteomes" id="UP000246740">
    <property type="component" value="Unassembled WGS sequence"/>
</dbReference>
<proteinExistence type="predicted"/>
<evidence type="ECO:0000256" key="1">
    <source>
        <dbReference type="SAM" id="MobiDB-lite"/>
    </source>
</evidence>
<dbReference type="OrthoDB" id="2932980at2759"/>
<accession>A0A317XST5</accession>
<dbReference type="SMART" id="SM01007">
    <property type="entry name" value="Aldolase_II"/>
    <property type="match status" value="1"/>
</dbReference>
<reference evidence="3 4" key="1">
    <citation type="journal article" date="2018" name="Mol. Biol. Evol.">
        <title>Broad Genomic Sampling Reveals a Smut Pathogenic Ancestry of the Fungal Clade Ustilaginomycotina.</title>
        <authorList>
            <person name="Kijpornyongpan T."/>
            <person name="Mondo S.J."/>
            <person name="Barry K."/>
            <person name="Sandor L."/>
            <person name="Lee J."/>
            <person name="Lipzen A."/>
            <person name="Pangilinan J."/>
            <person name="LaButti K."/>
            <person name="Hainaut M."/>
            <person name="Henrissat B."/>
            <person name="Grigoriev I.V."/>
            <person name="Spatafora J.W."/>
            <person name="Aime M.C."/>
        </authorList>
    </citation>
    <scope>NUCLEOTIDE SEQUENCE [LARGE SCALE GENOMIC DNA]</scope>
    <source>
        <strain evidence="3 4">MCA 3645</strain>
    </source>
</reference>
<dbReference type="GO" id="GO:0005856">
    <property type="term" value="C:cytoskeleton"/>
    <property type="evidence" value="ECO:0007669"/>
    <property type="project" value="TreeGrafter"/>
</dbReference>
<dbReference type="PANTHER" id="PTHR10672:SF39">
    <property type="entry name" value="CLASS II ALDOLASE_ADDUCIN N-TERMINAL DOMAIN-CONTAINING PROTEIN"/>
    <property type="match status" value="1"/>
</dbReference>
<protein>
    <recommendedName>
        <fullName evidence="2">Class II aldolase/adducin N-terminal domain-containing protein</fullName>
    </recommendedName>
</protein>
<dbReference type="InterPro" id="IPR051017">
    <property type="entry name" value="Aldolase-II_Adducin_sf"/>
</dbReference>
<dbReference type="GO" id="GO:0051015">
    <property type="term" value="F:actin filament binding"/>
    <property type="evidence" value="ECO:0007669"/>
    <property type="project" value="TreeGrafter"/>
</dbReference>
<keyword evidence="4" id="KW-1185">Reference proteome</keyword>
<dbReference type="Gene3D" id="3.40.225.10">
    <property type="entry name" value="Class II aldolase/adducin N-terminal domain"/>
    <property type="match status" value="1"/>
</dbReference>
<dbReference type="InParanoid" id="A0A317XST5"/>
<dbReference type="SUPFAM" id="SSF53639">
    <property type="entry name" value="AraD/HMP-PK domain-like"/>
    <property type="match status" value="1"/>
</dbReference>
<evidence type="ECO:0000313" key="4">
    <source>
        <dbReference type="Proteomes" id="UP000246740"/>
    </source>
</evidence>
<evidence type="ECO:0000313" key="3">
    <source>
        <dbReference type="EMBL" id="PWZ00409.1"/>
    </source>
</evidence>
<dbReference type="InterPro" id="IPR036409">
    <property type="entry name" value="Aldolase_II/adducin_N_sf"/>
</dbReference>
<dbReference type="STRING" id="1882483.A0A317XST5"/>